<accession>A0A8T0ERD6</accession>
<feature type="compositionally biased region" description="Low complexity" evidence="1">
    <location>
        <begin position="59"/>
        <end position="70"/>
    </location>
</feature>
<reference evidence="2" key="2">
    <citation type="submission" date="2020-06" db="EMBL/GenBank/DDBJ databases">
        <authorList>
            <person name="Sheffer M."/>
        </authorList>
    </citation>
    <scope>NUCLEOTIDE SEQUENCE</scope>
</reference>
<proteinExistence type="predicted"/>
<organism evidence="2 3">
    <name type="scientific">Argiope bruennichi</name>
    <name type="common">Wasp spider</name>
    <name type="synonym">Aranea bruennichi</name>
    <dbReference type="NCBI Taxonomy" id="94029"/>
    <lineage>
        <taxon>Eukaryota</taxon>
        <taxon>Metazoa</taxon>
        <taxon>Ecdysozoa</taxon>
        <taxon>Arthropoda</taxon>
        <taxon>Chelicerata</taxon>
        <taxon>Arachnida</taxon>
        <taxon>Araneae</taxon>
        <taxon>Araneomorphae</taxon>
        <taxon>Entelegynae</taxon>
        <taxon>Araneoidea</taxon>
        <taxon>Araneidae</taxon>
        <taxon>Argiope</taxon>
    </lineage>
</organism>
<evidence type="ECO:0000313" key="2">
    <source>
        <dbReference type="EMBL" id="KAF8777921.1"/>
    </source>
</evidence>
<evidence type="ECO:0000313" key="3">
    <source>
        <dbReference type="Proteomes" id="UP000807504"/>
    </source>
</evidence>
<name>A0A8T0ERD6_ARGBR</name>
<dbReference type="AlphaFoldDB" id="A0A8T0ERD6"/>
<feature type="region of interest" description="Disordered" evidence="1">
    <location>
        <begin position="219"/>
        <end position="263"/>
    </location>
</feature>
<dbReference type="Proteomes" id="UP000807504">
    <property type="component" value="Unassembled WGS sequence"/>
</dbReference>
<dbReference type="EMBL" id="JABXBU010002072">
    <property type="protein sequence ID" value="KAF8777921.1"/>
    <property type="molecule type" value="Genomic_DNA"/>
</dbReference>
<comment type="caution">
    <text evidence="2">The sequence shown here is derived from an EMBL/GenBank/DDBJ whole genome shotgun (WGS) entry which is preliminary data.</text>
</comment>
<feature type="region of interest" description="Disordered" evidence="1">
    <location>
        <begin position="46"/>
        <end position="127"/>
    </location>
</feature>
<sequence>MDQEAKDHLGPGSQGTLWNLELGLEHLEPGGFWGLAVKVLEEQNGAAERKLVDPEDMEPGSQGPSGPGSPDHLDLEEDYGPGGLDLAGQGPWRSSAAAAQIWARGDMDQEPRGPLGPGRKGNPLDLGGYGPGGIWTWRVLDLAVPKGGGEQAQTAAAQQKWAWRICEKGNQKGIGEPGKPRTIWTGGSGAAAAASAASGPLGDMDPEVKDHWTWKTKEPSWAWKPKGQNWTWGGYGPGASGPGGYGAWQSQGPGGENAQQLLK</sequence>
<reference evidence="2" key="1">
    <citation type="journal article" date="2020" name="bioRxiv">
        <title>Chromosome-level reference genome of the European wasp spider Argiope bruennichi: a resource for studies on range expansion and evolutionary adaptation.</title>
        <authorList>
            <person name="Sheffer M.M."/>
            <person name="Hoppe A."/>
            <person name="Krehenwinkel H."/>
            <person name="Uhl G."/>
            <person name="Kuss A.W."/>
            <person name="Jensen L."/>
            <person name="Jensen C."/>
            <person name="Gillespie R.G."/>
            <person name="Hoff K.J."/>
            <person name="Prost S."/>
        </authorList>
    </citation>
    <scope>NUCLEOTIDE SEQUENCE</scope>
</reference>
<keyword evidence="3" id="KW-1185">Reference proteome</keyword>
<gene>
    <name evidence="2" type="ORF">HNY73_014701</name>
</gene>
<feature type="compositionally biased region" description="Gly residues" evidence="1">
    <location>
        <begin position="233"/>
        <end position="246"/>
    </location>
</feature>
<protein>
    <submittedName>
        <fullName evidence="2">Uncharacterized protein</fullName>
    </submittedName>
</protein>
<evidence type="ECO:0000256" key="1">
    <source>
        <dbReference type="SAM" id="MobiDB-lite"/>
    </source>
</evidence>